<dbReference type="EMBL" id="CP040986">
    <property type="protein sequence ID" value="QDD13642.1"/>
    <property type="molecule type" value="Genomic_DNA"/>
</dbReference>
<feature type="chain" id="PRO_5042067431" description="Secreted protein" evidence="1">
    <location>
        <begin position="20"/>
        <end position="130"/>
    </location>
</feature>
<evidence type="ECO:0000256" key="1">
    <source>
        <dbReference type="SAM" id="SignalP"/>
    </source>
</evidence>
<reference evidence="2 3" key="1">
    <citation type="journal article" date="2019" name="ISME J.">
        <title>Evolution in action: habitat transition from sediment to the pelagial leads to genome streamlining in Methylophilaceae.</title>
        <authorList>
            <person name="Salcher M."/>
            <person name="Schaefle D."/>
            <person name="Kaspar M."/>
            <person name="Neuenschwander S.M."/>
            <person name="Ghai R."/>
        </authorList>
    </citation>
    <scope>NUCLEOTIDE SEQUENCE [LARGE SCALE GENOMIC DNA]</scope>
    <source>
        <strain evidence="2 3">MMS-RI-1</strain>
    </source>
</reference>
<keyword evidence="3" id="KW-1185">Reference proteome</keyword>
<protein>
    <recommendedName>
        <fullName evidence="4">Secreted protein</fullName>
    </recommendedName>
</protein>
<evidence type="ECO:0000313" key="2">
    <source>
        <dbReference type="EMBL" id="QDD13642.1"/>
    </source>
</evidence>
<proteinExistence type="predicted"/>
<gene>
    <name evidence="2" type="ORF">FIT61_04180</name>
</gene>
<evidence type="ECO:0008006" key="4">
    <source>
        <dbReference type="Google" id="ProtNLM"/>
    </source>
</evidence>
<keyword evidence="1" id="KW-0732">Signal</keyword>
<sequence length="130" mass="14653">MRALVVCLTLLSCFSLAFANQDINTQKLQSQKQFISNINQCSNPAQLEQFIQNALVNVSNHEKRAQHAALLEELIKYNPSCFVASVKKLDPKSCEKMEESYLSEPFFYPREDLRASLASAKNYKASCLAS</sequence>
<dbReference type="Proteomes" id="UP000312102">
    <property type="component" value="Chromosome"/>
</dbReference>
<name>A0AAE6FTH6_9PROT</name>
<feature type="signal peptide" evidence="1">
    <location>
        <begin position="1"/>
        <end position="19"/>
    </location>
</feature>
<dbReference type="AlphaFoldDB" id="A0AAE6FTH6"/>
<organism evidence="2 3">
    <name type="scientific">Candidatus Methylopumilus rimovensis</name>
    <dbReference type="NCBI Taxonomy" id="2588535"/>
    <lineage>
        <taxon>Bacteria</taxon>
        <taxon>Pseudomonadati</taxon>
        <taxon>Pseudomonadota</taxon>
        <taxon>Betaproteobacteria</taxon>
        <taxon>Nitrosomonadales</taxon>
        <taxon>Methylophilaceae</taxon>
        <taxon>Candidatus Methylopumilus</taxon>
    </lineage>
</organism>
<dbReference type="RefSeq" id="WP_139883445.1">
    <property type="nucleotide sequence ID" value="NZ_CP040986.1"/>
</dbReference>
<dbReference type="KEGG" id="mrk:FIT61_04180"/>
<evidence type="ECO:0000313" key="3">
    <source>
        <dbReference type="Proteomes" id="UP000312102"/>
    </source>
</evidence>
<accession>A0AAE6FTH6</accession>